<dbReference type="PANTHER" id="PTHR38443:SF2">
    <property type="entry name" value="NON-HEMOLYTIC ENTEROTOXIN LYTIC COMPONENT L1"/>
    <property type="match status" value="1"/>
</dbReference>
<gene>
    <name evidence="1" type="ORF">FC695_44940</name>
</gene>
<feature type="non-terminal residue" evidence="1">
    <location>
        <position position="101"/>
    </location>
</feature>
<evidence type="ECO:0000313" key="2">
    <source>
        <dbReference type="Proteomes" id="UP000308444"/>
    </source>
</evidence>
<comment type="caution">
    <text evidence="1">The sequence shown here is derived from an EMBL/GenBank/DDBJ whole genome shotgun (WGS) entry which is preliminary data.</text>
</comment>
<organism evidence="1 2">
    <name type="scientific">Bacillus cereus</name>
    <dbReference type="NCBI Taxonomy" id="1396"/>
    <lineage>
        <taxon>Bacteria</taxon>
        <taxon>Bacillati</taxon>
        <taxon>Bacillota</taxon>
        <taxon>Bacilli</taxon>
        <taxon>Bacillales</taxon>
        <taxon>Bacillaceae</taxon>
        <taxon>Bacillus</taxon>
        <taxon>Bacillus cereus group</taxon>
    </lineage>
</organism>
<accession>A0A9X9F0J9</accession>
<proteinExistence type="predicted"/>
<dbReference type="GO" id="GO:0016020">
    <property type="term" value="C:membrane"/>
    <property type="evidence" value="ECO:0007669"/>
    <property type="project" value="InterPro"/>
</dbReference>
<evidence type="ECO:0000313" key="1">
    <source>
        <dbReference type="EMBL" id="TKI79207.1"/>
    </source>
</evidence>
<dbReference type="PANTHER" id="PTHR38443">
    <property type="match status" value="1"/>
</dbReference>
<reference evidence="1 2" key="1">
    <citation type="journal article" date="2019" name="Environ. Microbiol.">
        <title>An active ?-lactamase is a part of an orchestrated cell wall stress resistance network of Bacillus subtilis and related rhizosphere species.</title>
        <authorList>
            <person name="Bucher T."/>
            <person name="Keren-Paz A."/>
            <person name="Hausser J."/>
            <person name="Olender T."/>
            <person name="Cytryn E."/>
            <person name="Kolodkin-Gal I."/>
        </authorList>
    </citation>
    <scope>NUCLEOTIDE SEQUENCE [LARGE SCALE GENOMIC DNA]</scope>
    <source>
        <strain evidence="1 2">I32</strain>
    </source>
</reference>
<dbReference type="EMBL" id="SZOH01005491">
    <property type="protein sequence ID" value="TKI79207.1"/>
    <property type="molecule type" value="Genomic_DNA"/>
</dbReference>
<name>A0A9X9F0J9_BACCE</name>
<sequence length="101" mass="11491">LLNSKSKGFVTKFNSYYPTLKSFVDNKEDREGFSDRLEVLQEMAMTNQENAQRQINELTDLKLQLDKKLKDFDTNVATAQGILSTDGTGKIDQLKNEILTT</sequence>
<dbReference type="SUPFAM" id="SSF58100">
    <property type="entry name" value="Bacterial hemolysins"/>
    <property type="match status" value="1"/>
</dbReference>
<dbReference type="InterPro" id="IPR052785">
    <property type="entry name" value="Enterotoxin_cmpnt"/>
</dbReference>
<dbReference type="Proteomes" id="UP000308444">
    <property type="component" value="Unassembled WGS sequence"/>
</dbReference>
<dbReference type="AlphaFoldDB" id="A0A9X9F0J9"/>
<dbReference type="Pfam" id="PF05791">
    <property type="entry name" value="Bacillus_HBL"/>
    <property type="match status" value="1"/>
</dbReference>
<feature type="non-terminal residue" evidence="1">
    <location>
        <position position="1"/>
    </location>
</feature>
<dbReference type="Gene3D" id="1.20.1170.10">
    <property type="match status" value="1"/>
</dbReference>
<protein>
    <submittedName>
        <fullName evidence="1">Hemolysin BL lytic component L2</fullName>
    </submittedName>
</protein>
<dbReference type="InterPro" id="IPR008414">
    <property type="entry name" value="HBL"/>
</dbReference>